<dbReference type="KEGG" id="vcop:MM50RIKEN_23310"/>
<reference evidence="3" key="1">
    <citation type="submission" date="2020-09" db="EMBL/GenBank/DDBJ databases">
        <title>New species isolated from human feces.</title>
        <authorList>
            <person name="Kitahara M."/>
            <person name="Shigeno Y."/>
            <person name="Shime M."/>
            <person name="Matsumoto Y."/>
            <person name="Nakamura S."/>
            <person name="Motooka D."/>
            <person name="Fukuoka S."/>
            <person name="Nishikawa H."/>
            <person name="Benno Y."/>
        </authorList>
    </citation>
    <scope>NUCLEOTIDE SEQUENCE</scope>
    <source>
        <strain evidence="3">MM50</strain>
    </source>
</reference>
<keyword evidence="1" id="KW-0812">Transmembrane</keyword>
<dbReference type="Proteomes" id="UP000681035">
    <property type="component" value="Chromosome"/>
</dbReference>
<keyword evidence="1" id="KW-1133">Transmembrane helix</keyword>
<evidence type="ECO:0000259" key="2">
    <source>
        <dbReference type="Pfam" id="PF01970"/>
    </source>
</evidence>
<accession>A0A810Q2L0</accession>
<sequence>MKVKETAKKPYGICPASMTIWNADQTYNKKGILGSYALRNNMFDVGAMLLIAVIGYFFLKLEIPIAPIVLALILGPLAESNLRRSLLLSQGSASTFFTRPICIFFLLLAVLSLCWPLLRKALSNRKKAA</sequence>
<evidence type="ECO:0000256" key="1">
    <source>
        <dbReference type="SAM" id="Phobius"/>
    </source>
</evidence>
<feature type="transmembrane region" description="Helical" evidence="1">
    <location>
        <begin position="97"/>
        <end position="118"/>
    </location>
</feature>
<organism evidence="3 4">
    <name type="scientific">Vescimonas coprocola</name>
    <dbReference type="NCBI Taxonomy" id="2714355"/>
    <lineage>
        <taxon>Bacteria</taxon>
        <taxon>Bacillati</taxon>
        <taxon>Bacillota</taxon>
        <taxon>Clostridia</taxon>
        <taxon>Eubacteriales</taxon>
        <taxon>Oscillospiraceae</taxon>
        <taxon>Vescimonas</taxon>
    </lineage>
</organism>
<dbReference type="RefSeq" id="WP_213541126.1">
    <property type="nucleotide sequence ID" value="NZ_AP023418.1"/>
</dbReference>
<protein>
    <recommendedName>
        <fullName evidence="2">DUF112 domain-containing protein</fullName>
    </recommendedName>
</protein>
<gene>
    <name evidence="3" type="ORF">MM50RIKEN_23310</name>
</gene>
<feature type="transmembrane region" description="Helical" evidence="1">
    <location>
        <begin position="49"/>
        <end position="77"/>
    </location>
</feature>
<keyword evidence="1" id="KW-0472">Membrane</keyword>
<evidence type="ECO:0000313" key="3">
    <source>
        <dbReference type="EMBL" id="BCK82568.1"/>
    </source>
</evidence>
<dbReference type="AlphaFoldDB" id="A0A810Q2L0"/>
<dbReference type="PANTHER" id="PTHR35342">
    <property type="entry name" value="TRICARBOXYLIC TRANSPORT PROTEIN"/>
    <property type="match status" value="1"/>
</dbReference>
<keyword evidence="4" id="KW-1185">Reference proteome</keyword>
<dbReference type="InterPro" id="IPR002823">
    <property type="entry name" value="DUF112_TM"/>
</dbReference>
<dbReference type="EMBL" id="AP023418">
    <property type="protein sequence ID" value="BCK82568.1"/>
    <property type="molecule type" value="Genomic_DNA"/>
</dbReference>
<evidence type="ECO:0000313" key="4">
    <source>
        <dbReference type="Proteomes" id="UP000681035"/>
    </source>
</evidence>
<feature type="domain" description="DUF112" evidence="2">
    <location>
        <begin position="32"/>
        <end position="70"/>
    </location>
</feature>
<dbReference type="Pfam" id="PF01970">
    <property type="entry name" value="TctA"/>
    <property type="match status" value="1"/>
</dbReference>
<dbReference type="PANTHER" id="PTHR35342:SF5">
    <property type="entry name" value="TRICARBOXYLIC TRANSPORT PROTEIN"/>
    <property type="match status" value="1"/>
</dbReference>
<name>A0A810Q2L0_9FIRM</name>
<proteinExistence type="predicted"/>